<keyword evidence="1" id="KW-1133">Transmembrane helix</keyword>
<organism evidence="2 3">
    <name type="scientific">Bacteroides stercoris</name>
    <dbReference type="NCBI Taxonomy" id="46506"/>
    <lineage>
        <taxon>Bacteria</taxon>
        <taxon>Pseudomonadati</taxon>
        <taxon>Bacteroidota</taxon>
        <taxon>Bacteroidia</taxon>
        <taxon>Bacteroidales</taxon>
        <taxon>Bacteroidaceae</taxon>
        <taxon>Bacteroides</taxon>
    </lineage>
</organism>
<dbReference type="RefSeq" id="WP_117742548.1">
    <property type="nucleotide sequence ID" value="NZ_QSSV01000031.1"/>
</dbReference>
<dbReference type="SUPFAM" id="SSF46894">
    <property type="entry name" value="C-terminal effector domain of the bipartite response regulators"/>
    <property type="match status" value="1"/>
</dbReference>
<dbReference type="InterPro" id="IPR016032">
    <property type="entry name" value="Sig_transdc_resp-reg_C-effctor"/>
</dbReference>
<dbReference type="AlphaFoldDB" id="A0A3E4UJ90"/>
<feature type="transmembrane region" description="Helical" evidence="1">
    <location>
        <begin position="206"/>
        <end position="226"/>
    </location>
</feature>
<sequence length="352" mass="40989">MKKERENLELLLICMVIGIIAACITGYFLYENKKEYWEVQARDTFDEALTEEMQKRSGMEVFFCTEGNIHMPVDKKKEPITVFMETEYGKKNFVIPYEKHTHNIIRSSDQRMLYTYLLYKDPLKADSLNMTWSDLLAKVKFPGKTIVRVSVTDWWEHETNAYSNDLSYLSKSDSLVSCYLGYRCEVGVTGFTYSAWWKVLTLKDKILLGALVVASLLLFFVQEFMIRIYRRLFIKEIPVIAMDKSQSHIYQLEDDCFFDAGSMNLKSSAVNVKLTPLPATLLQGFLDAQDNKLSINEIMMLLWPDGTGTSERVHTTIRRLRKYLSEIDWVVENGNSAYQLKNRHSIEEKLEK</sequence>
<dbReference type="GO" id="GO:0003677">
    <property type="term" value="F:DNA binding"/>
    <property type="evidence" value="ECO:0007669"/>
    <property type="project" value="InterPro"/>
</dbReference>
<evidence type="ECO:0000313" key="2">
    <source>
        <dbReference type="EMBL" id="RGM09591.1"/>
    </source>
</evidence>
<reference evidence="2 3" key="1">
    <citation type="submission" date="2018-08" db="EMBL/GenBank/DDBJ databases">
        <title>A genome reference for cultivated species of the human gut microbiota.</title>
        <authorList>
            <person name="Zou Y."/>
            <person name="Xue W."/>
            <person name="Luo G."/>
        </authorList>
    </citation>
    <scope>NUCLEOTIDE SEQUENCE [LARGE SCALE GENOMIC DNA]</scope>
    <source>
        <strain evidence="2 3">TF03-6</strain>
    </source>
</reference>
<protein>
    <submittedName>
        <fullName evidence="2">Helix-turn-helix domain-containing protein</fullName>
    </submittedName>
</protein>
<dbReference type="Proteomes" id="UP000261223">
    <property type="component" value="Unassembled WGS sequence"/>
</dbReference>
<dbReference type="EMBL" id="QSSV01000031">
    <property type="protein sequence ID" value="RGM09591.1"/>
    <property type="molecule type" value="Genomic_DNA"/>
</dbReference>
<proteinExistence type="predicted"/>
<evidence type="ECO:0000313" key="3">
    <source>
        <dbReference type="Proteomes" id="UP000261223"/>
    </source>
</evidence>
<dbReference type="GO" id="GO:0006355">
    <property type="term" value="P:regulation of DNA-templated transcription"/>
    <property type="evidence" value="ECO:0007669"/>
    <property type="project" value="InterPro"/>
</dbReference>
<name>A0A3E4UJ90_BACSE</name>
<comment type="caution">
    <text evidence="2">The sequence shown here is derived from an EMBL/GenBank/DDBJ whole genome shotgun (WGS) entry which is preliminary data.</text>
</comment>
<accession>A0A3E4UJ90</accession>
<feature type="transmembrane region" description="Helical" evidence="1">
    <location>
        <begin position="7"/>
        <end position="30"/>
    </location>
</feature>
<dbReference type="InterPro" id="IPR036388">
    <property type="entry name" value="WH-like_DNA-bd_sf"/>
</dbReference>
<gene>
    <name evidence="2" type="ORF">DXC34_17045</name>
</gene>
<evidence type="ECO:0000256" key="1">
    <source>
        <dbReference type="SAM" id="Phobius"/>
    </source>
</evidence>
<keyword evidence="1" id="KW-0472">Membrane</keyword>
<dbReference type="PROSITE" id="PS51257">
    <property type="entry name" value="PROKAR_LIPOPROTEIN"/>
    <property type="match status" value="1"/>
</dbReference>
<dbReference type="Gene3D" id="1.10.10.10">
    <property type="entry name" value="Winged helix-like DNA-binding domain superfamily/Winged helix DNA-binding domain"/>
    <property type="match status" value="1"/>
</dbReference>
<keyword evidence="1" id="KW-0812">Transmembrane</keyword>